<evidence type="ECO:0000313" key="2">
    <source>
        <dbReference type="Proteomes" id="UP000314294"/>
    </source>
</evidence>
<name>A0A4Z2ENT9_9TELE</name>
<gene>
    <name evidence="1" type="ORF">EYF80_059618</name>
</gene>
<organism evidence="1 2">
    <name type="scientific">Liparis tanakae</name>
    <name type="common">Tanaka's snailfish</name>
    <dbReference type="NCBI Taxonomy" id="230148"/>
    <lineage>
        <taxon>Eukaryota</taxon>
        <taxon>Metazoa</taxon>
        <taxon>Chordata</taxon>
        <taxon>Craniata</taxon>
        <taxon>Vertebrata</taxon>
        <taxon>Euteleostomi</taxon>
        <taxon>Actinopterygii</taxon>
        <taxon>Neopterygii</taxon>
        <taxon>Teleostei</taxon>
        <taxon>Neoteleostei</taxon>
        <taxon>Acanthomorphata</taxon>
        <taxon>Eupercaria</taxon>
        <taxon>Perciformes</taxon>
        <taxon>Cottioidei</taxon>
        <taxon>Cottales</taxon>
        <taxon>Liparidae</taxon>
        <taxon>Liparis</taxon>
    </lineage>
</organism>
<accession>A0A4Z2ENT9</accession>
<reference evidence="1 2" key="1">
    <citation type="submission" date="2019-03" db="EMBL/GenBank/DDBJ databases">
        <title>First draft genome of Liparis tanakae, snailfish: a comprehensive survey of snailfish specific genes.</title>
        <authorList>
            <person name="Kim W."/>
            <person name="Song I."/>
            <person name="Jeong J.-H."/>
            <person name="Kim D."/>
            <person name="Kim S."/>
            <person name="Ryu S."/>
            <person name="Song J.Y."/>
            <person name="Lee S.K."/>
        </authorList>
    </citation>
    <scope>NUCLEOTIDE SEQUENCE [LARGE SCALE GENOMIC DNA]</scope>
    <source>
        <tissue evidence="1">Muscle</tissue>
    </source>
</reference>
<keyword evidence="2" id="KW-1185">Reference proteome</keyword>
<proteinExistence type="predicted"/>
<sequence>MKLFAQQEKSFCRLARAGLEECQFHNTLFISSWALIPMSLSSSLLLSSSSSSPSSSLPERWLWKLLISPLMFSKYCWMQTLAKLLASMLKAQMKLFPSMRVTDTHTAGAMRDLCVMEQNM</sequence>
<dbReference type="AlphaFoldDB" id="A0A4Z2ENT9"/>
<evidence type="ECO:0000313" key="1">
    <source>
        <dbReference type="EMBL" id="TNN30231.1"/>
    </source>
</evidence>
<dbReference type="EMBL" id="SRLO01004725">
    <property type="protein sequence ID" value="TNN30231.1"/>
    <property type="molecule type" value="Genomic_DNA"/>
</dbReference>
<comment type="caution">
    <text evidence="1">The sequence shown here is derived from an EMBL/GenBank/DDBJ whole genome shotgun (WGS) entry which is preliminary data.</text>
</comment>
<protein>
    <submittedName>
        <fullName evidence="1">Uncharacterized protein</fullName>
    </submittedName>
</protein>
<dbReference type="Proteomes" id="UP000314294">
    <property type="component" value="Unassembled WGS sequence"/>
</dbReference>